<dbReference type="InterPro" id="IPR011990">
    <property type="entry name" value="TPR-like_helical_dom_sf"/>
</dbReference>
<dbReference type="EMBL" id="PFUI01000234">
    <property type="protein sequence ID" value="PJB28718.1"/>
    <property type="molecule type" value="Genomic_DNA"/>
</dbReference>
<dbReference type="AlphaFoldDB" id="A0A2M8ASA6"/>
<evidence type="ECO:0000313" key="1">
    <source>
        <dbReference type="EMBL" id="PJB28718.1"/>
    </source>
</evidence>
<gene>
    <name evidence="1" type="ORF">CO110_08775</name>
</gene>
<comment type="caution">
    <text evidence="1">The sequence shown here is derived from an EMBL/GenBank/DDBJ whole genome shotgun (WGS) entry which is preliminary data.</text>
</comment>
<dbReference type="SUPFAM" id="SSF48452">
    <property type="entry name" value="TPR-like"/>
    <property type="match status" value="1"/>
</dbReference>
<name>A0A2M8ASA6_9BACT</name>
<dbReference type="Proteomes" id="UP000231366">
    <property type="component" value="Unassembled WGS sequence"/>
</dbReference>
<dbReference type="Gene3D" id="1.25.40.10">
    <property type="entry name" value="Tetratricopeptide repeat domain"/>
    <property type="match status" value="1"/>
</dbReference>
<reference evidence="2" key="1">
    <citation type="submission" date="2017-09" db="EMBL/GenBank/DDBJ databases">
        <title>Depth-based differentiation of microbial function through sediment-hosted aquifers and enrichment of novel symbionts in the deep terrestrial subsurface.</title>
        <authorList>
            <person name="Probst A.J."/>
            <person name="Ladd B."/>
            <person name="Jarett J.K."/>
            <person name="Geller-Mcgrath D.E."/>
            <person name="Sieber C.M.K."/>
            <person name="Emerson J.B."/>
            <person name="Anantharaman K."/>
            <person name="Thomas B.C."/>
            <person name="Malmstrom R."/>
            <person name="Stieglmeier M."/>
            <person name="Klingl A."/>
            <person name="Woyke T."/>
            <person name="Ryan C.M."/>
            <person name="Banfield J.F."/>
        </authorList>
    </citation>
    <scope>NUCLEOTIDE SEQUENCE [LARGE SCALE GENOMIC DNA]</scope>
</reference>
<dbReference type="InterPro" id="IPR019734">
    <property type="entry name" value="TPR_rpt"/>
</dbReference>
<sequence length="91" mass="10687">ADTLGELSVIYLESNLDLAYERNHQALTVFHDLERTWFLEKRKKIAQTYYVRALINSKRNRIQEAIQDCKTALGYDNDHMFARSLLSDLSH</sequence>
<protein>
    <submittedName>
        <fullName evidence="1">Uncharacterized protein</fullName>
    </submittedName>
</protein>
<evidence type="ECO:0000313" key="2">
    <source>
        <dbReference type="Proteomes" id="UP000231366"/>
    </source>
</evidence>
<accession>A0A2M8ASA6</accession>
<organism evidence="1 2">
    <name type="scientific">Candidatus Desantisbacteria bacterium CG_4_9_14_3_um_filter_40_11</name>
    <dbReference type="NCBI Taxonomy" id="1974546"/>
    <lineage>
        <taxon>Bacteria</taxon>
        <taxon>Candidatus Desantisiibacteriota</taxon>
    </lineage>
</organism>
<proteinExistence type="predicted"/>
<dbReference type="SMART" id="SM00028">
    <property type="entry name" value="TPR"/>
    <property type="match status" value="1"/>
</dbReference>
<feature type="non-terminal residue" evidence="1">
    <location>
        <position position="1"/>
    </location>
</feature>